<reference evidence="3 4" key="1">
    <citation type="submission" date="2024-07" db="EMBL/GenBank/DDBJ databases">
        <title>Enhanced genomic and transcriptomic resources for Trichinella pseudospiralis and T. spiralis underpin the discovery of pronounced molecular differences between stages and species.</title>
        <authorList>
            <person name="Pasi K.K."/>
            <person name="La Rosa G."/>
            <person name="Gomez-Morales M.A."/>
            <person name="Tosini F."/>
            <person name="Sumanam S."/>
            <person name="Young N.D."/>
            <person name="Chang B.C."/>
            <person name="Robin G.B."/>
        </authorList>
    </citation>
    <scope>NUCLEOTIDE SEQUENCE [LARGE SCALE GENOMIC DNA]</scope>
    <source>
        <strain evidence="3">ISS534</strain>
    </source>
</reference>
<protein>
    <submittedName>
        <fullName evidence="3">Ubiquitin-conjugating enzyme E2</fullName>
    </submittedName>
</protein>
<feature type="domain" description="UBC core" evidence="2">
    <location>
        <begin position="54"/>
        <end position="218"/>
    </location>
</feature>
<dbReference type="PROSITE" id="PS50127">
    <property type="entry name" value="UBC_2"/>
    <property type="match status" value="1"/>
</dbReference>
<evidence type="ECO:0000259" key="2">
    <source>
        <dbReference type="PROSITE" id="PS50127"/>
    </source>
</evidence>
<evidence type="ECO:0000313" key="4">
    <source>
        <dbReference type="Proteomes" id="UP001558632"/>
    </source>
</evidence>
<dbReference type="SMART" id="SM00212">
    <property type="entry name" value="UBCc"/>
    <property type="match status" value="1"/>
</dbReference>
<dbReference type="InterPro" id="IPR000608">
    <property type="entry name" value="UBC"/>
</dbReference>
<gene>
    <name evidence="3" type="ORF">TSPI_07916</name>
</gene>
<dbReference type="CDD" id="cd23802">
    <property type="entry name" value="UBCc_UBE2Q"/>
    <property type="match status" value="1"/>
</dbReference>
<comment type="caution">
    <text evidence="3">The sequence shown here is derived from an EMBL/GenBank/DDBJ whole genome shotgun (WGS) entry which is preliminary data.</text>
</comment>
<accession>A0ABR3KZD2</accession>
<dbReference type="EMBL" id="JBEUSY010000120">
    <property type="protein sequence ID" value="KAL1245066.1"/>
    <property type="molecule type" value="Genomic_DNA"/>
</dbReference>
<sequence>MGLEPPQLERMREGKCPPWFTRKKPDDDIIDLTNSDDEKTVSTGKTSDNVQDTVALKRLMKEFKAVSESDSVKNGIFSVSLIGDCLFKWEVQLKKFYEGSRLAKDLITLKEQQGYDYVLLNIIFPKAYPFDPPFVHVVKPIINNGFVVSGGAICMELLTPGGWSSCYLVESLILQIAATLVEGEADIVFNGNLSNYSLRKARASFKMLDILHRSNGWASVLYWQNGSVIKFWRQIFGDADSMDDKFVDVVVFECELLHPATTNGQGPVFWFPFEPIKSGAR</sequence>
<name>A0ABR3KZD2_TRISP</name>
<evidence type="ECO:0000256" key="1">
    <source>
        <dbReference type="SAM" id="MobiDB-lite"/>
    </source>
</evidence>
<proteinExistence type="predicted"/>
<dbReference type="Pfam" id="PF00179">
    <property type="entry name" value="UQ_con"/>
    <property type="match status" value="1"/>
</dbReference>
<dbReference type="Gene3D" id="3.10.110.10">
    <property type="entry name" value="Ubiquitin Conjugating Enzyme"/>
    <property type="match status" value="1"/>
</dbReference>
<evidence type="ECO:0000313" key="3">
    <source>
        <dbReference type="EMBL" id="KAL1245066.1"/>
    </source>
</evidence>
<keyword evidence="4" id="KW-1185">Reference proteome</keyword>
<organism evidence="3 4">
    <name type="scientific">Trichinella spiralis</name>
    <name type="common">Trichina worm</name>
    <dbReference type="NCBI Taxonomy" id="6334"/>
    <lineage>
        <taxon>Eukaryota</taxon>
        <taxon>Metazoa</taxon>
        <taxon>Ecdysozoa</taxon>
        <taxon>Nematoda</taxon>
        <taxon>Enoplea</taxon>
        <taxon>Dorylaimia</taxon>
        <taxon>Trichinellida</taxon>
        <taxon>Trichinellidae</taxon>
        <taxon>Trichinella</taxon>
    </lineage>
</organism>
<dbReference type="Proteomes" id="UP001558632">
    <property type="component" value="Unassembled WGS sequence"/>
</dbReference>
<dbReference type="SUPFAM" id="SSF54495">
    <property type="entry name" value="UBC-like"/>
    <property type="match status" value="1"/>
</dbReference>
<feature type="region of interest" description="Disordered" evidence="1">
    <location>
        <begin position="1"/>
        <end position="46"/>
    </location>
</feature>
<dbReference type="InterPro" id="IPR016135">
    <property type="entry name" value="UBQ-conjugating_enzyme/RWD"/>
</dbReference>